<reference evidence="4" key="1">
    <citation type="journal article" date="2020" name="Cell">
        <title>Large-Scale Comparative Analyses of Tick Genomes Elucidate Their Genetic Diversity and Vector Capacities.</title>
        <authorList>
            <consortium name="Tick Genome and Microbiome Consortium (TIGMIC)"/>
            <person name="Jia N."/>
            <person name="Wang J."/>
            <person name="Shi W."/>
            <person name="Du L."/>
            <person name="Sun Y."/>
            <person name="Zhan W."/>
            <person name="Jiang J.F."/>
            <person name="Wang Q."/>
            <person name="Zhang B."/>
            <person name="Ji P."/>
            <person name="Bell-Sakyi L."/>
            <person name="Cui X.M."/>
            <person name="Yuan T.T."/>
            <person name="Jiang B.G."/>
            <person name="Yang W.F."/>
            <person name="Lam T.T."/>
            <person name="Chang Q.C."/>
            <person name="Ding S.J."/>
            <person name="Wang X.J."/>
            <person name="Zhu J.G."/>
            <person name="Ruan X.D."/>
            <person name="Zhao L."/>
            <person name="Wei J.T."/>
            <person name="Ye R.Z."/>
            <person name="Que T.C."/>
            <person name="Du C.H."/>
            <person name="Zhou Y.H."/>
            <person name="Cheng J.X."/>
            <person name="Dai P.F."/>
            <person name="Guo W.B."/>
            <person name="Han X.H."/>
            <person name="Huang E.J."/>
            <person name="Li L.F."/>
            <person name="Wei W."/>
            <person name="Gao Y.C."/>
            <person name="Liu J.Z."/>
            <person name="Shao H.Z."/>
            <person name="Wang X."/>
            <person name="Wang C.C."/>
            <person name="Yang T.C."/>
            <person name="Huo Q.B."/>
            <person name="Li W."/>
            <person name="Chen H.Y."/>
            <person name="Chen S.E."/>
            <person name="Zhou L.G."/>
            <person name="Ni X.B."/>
            <person name="Tian J.H."/>
            <person name="Sheng Y."/>
            <person name="Liu T."/>
            <person name="Pan Y.S."/>
            <person name="Xia L.Y."/>
            <person name="Li J."/>
            <person name="Zhao F."/>
            <person name="Cao W.C."/>
        </authorList>
    </citation>
    <scope>NUCLEOTIDE SEQUENCE</scope>
    <source>
        <strain evidence="4">Rmic-2018</strain>
    </source>
</reference>
<comment type="caution">
    <text evidence="4">The sequence shown here is derived from an EMBL/GenBank/DDBJ whole genome shotgun (WGS) entry which is preliminary data.</text>
</comment>
<dbReference type="EMBL" id="JABSTU010000004">
    <property type="protein sequence ID" value="KAH8033112.1"/>
    <property type="molecule type" value="Genomic_DNA"/>
</dbReference>
<evidence type="ECO:0000313" key="4">
    <source>
        <dbReference type="EMBL" id="KAH8033112.1"/>
    </source>
</evidence>
<evidence type="ECO:0000313" key="5">
    <source>
        <dbReference type="Proteomes" id="UP000821866"/>
    </source>
</evidence>
<organism evidence="4 5">
    <name type="scientific">Rhipicephalus microplus</name>
    <name type="common">Cattle tick</name>
    <name type="synonym">Boophilus microplus</name>
    <dbReference type="NCBI Taxonomy" id="6941"/>
    <lineage>
        <taxon>Eukaryota</taxon>
        <taxon>Metazoa</taxon>
        <taxon>Ecdysozoa</taxon>
        <taxon>Arthropoda</taxon>
        <taxon>Chelicerata</taxon>
        <taxon>Arachnida</taxon>
        <taxon>Acari</taxon>
        <taxon>Parasitiformes</taxon>
        <taxon>Ixodida</taxon>
        <taxon>Ixodoidea</taxon>
        <taxon>Ixodidae</taxon>
        <taxon>Rhipicephalinae</taxon>
        <taxon>Rhipicephalus</taxon>
        <taxon>Boophilus</taxon>
    </lineage>
</organism>
<dbReference type="VEuPathDB" id="VectorBase:LOC119178191"/>
<gene>
    <name evidence="4" type="ORF">HPB51_007363</name>
</gene>
<dbReference type="PANTHER" id="PTHR34615:SF1">
    <property type="entry name" value="PX DOMAIN-CONTAINING PROTEIN"/>
    <property type="match status" value="1"/>
</dbReference>
<comment type="cofactor">
    <cofactor evidence="1">
        <name>a divalent metal cation</name>
        <dbReference type="ChEBI" id="CHEBI:60240"/>
    </cofactor>
</comment>
<dbReference type="PANTHER" id="PTHR34615">
    <property type="entry name" value="PX DOMAIN-CONTAINING PROTEIN"/>
    <property type="match status" value="1"/>
</dbReference>
<sequence>MALSQFTRRKKALDNFRSQNERDYPKTTALYATNFLEALKDAACGYFGGSTGLQSPDTWAGSTFTSSAYGLSRQQHIARNPTTSVPAMPWRASDSLEDLASRRLDCERKCPCDTEIVARCKSKSTARVSSSHRRFDGVKLKVAASFRQELKSHIYTGELGERAKQRGRGYQRTEAQERAKVASRIRKEVVVDMAKSVLQDPFLAQNLPWKYIDNLLIMDLLQPQPRRNLHENGVLDIDAIDGTRFYRNFMFHKGDLDDLIVGLLIPGEVMSAQRVRVSDREALCMTLRRLAYPNRLCDLETIFNRHSSVISSVVSKVVSHIEYYFVHLLADLTVHGWMNIQNLQLFSQAVHQKGAPLKNCWGVIDGMARRICILKDTRLYENIVRVARGNKYVIYGDPAYPLKPLLLKPYGGARLQPYQAHFNKCMSTVRQAVEWGFGKVAADFAFVDFHKNLNVTRQRVGRMYKVATLLTNCRTCLYDSQVSMYFGLEQPSLSDYLILFN</sequence>
<proteinExistence type="predicted"/>
<dbReference type="Pfam" id="PF13359">
    <property type="entry name" value="DDE_Tnp_4"/>
    <property type="match status" value="1"/>
</dbReference>
<feature type="domain" description="DDE Tnp4" evidence="3">
    <location>
        <begin position="373"/>
        <end position="472"/>
    </location>
</feature>
<dbReference type="Proteomes" id="UP000821866">
    <property type="component" value="Chromosome 2"/>
</dbReference>
<keyword evidence="5" id="KW-1185">Reference proteome</keyword>
<name>A0A9J6EGG6_RHIMP</name>
<evidence type="ECO:0000256" key="1">
    <source>
        <dbReference type="ARBA" id="ARBA00001968"/>
    </source>
</evidence>
<reference evidence="4" key="2">
    <citation type="submission" date="2021-09" db="EMBL/GenBank/DDBJ databases">
        <authorList>
            <person name="Jia N."/>
            <person name="Wang J."/>
            <person name="Shi W."/>
            <person name="Du L."/>
            <person name="Sun Y."/>
            <person name="Zhan W."/>
            <person name="Jiang J."/>
            <person name="Wang Q."/>
            <person name="Zhang B."/>
            <person name="Ji P."/>
            <person name="Sakyi L.B."/>
            <person name="Cui X."/>
            <person name="Yuan T."/>
            <person name="Jiang B."/>
            <person name="Yang W."/>
            <person name="Lam T.T.-Y."/>
            <person name="Chang Q."/>
            <person name="Ding S."/>
            <person name="Wang X."/>
            <person name="Zhu J."/>
            <person name="Ruan X."/>
            <person name="Zhao L."/>
            <person name="Wei J."/>
            <person name="Que T."/>
            <person name="Du C."/>
            <person name="Cheng J."/>
            <person name="Dai P."/>
            <person name="Han X."/>
            <person name="Huang E."/>
            <person name="Gao Y."/>
            <person name="Liu J."/>
            <person name="Shao H."/>
            <person name="Ye R."/>
            <person name="Li L."/>
            <person name="Wei W."/>
            <person name="Wang X."/>
            <person name="Wang C."/>
            <person name="Huo Q."/>
            <person name="Li W."/>
            <person name="Guo W."/>
            <person name="Chen H."/>
            <person name="Chen S."/>
            <person name="Zhou L."/>
            <person name="Zhou L."/>
            <person name="Ni X."/>
            <person name="Tian J."/>
            <person name="Zhou Y."/>
            <person name="Sheng Y."/>
            <person name="Liu T."/>
            <person name="Pan Y."/>
            <person name="Xia L."/>
            <person name="Li J."/>
            <person name="Zhao F."/>
            <person name="Cao W."/>
        </authorList>
    </citation>
    <scope>NUCLEOTIDE SEQUENCE</scope>
    <source>
        <strain evidence="4">Rmic-2018</strain>
        <tissue evidence="4">Larvae</tissue>
    </source>
</reference>
<dbReference type="AlphaFoldDB" id="A0A9J6EGG6"/>
<evidence type="ECO:0000256" key="2">
    <source>
        <dbReference type="ARBA" id="ARBA00022723"/>
    </source>
</evidence>
<dbReference type="GO" id="GO:0046872">
    <property type="term" value="F:metal ion binding"/>
    <property type="evidence" value="ECO:0007669"/>
    <property type="project" value="UniProtKB-KW"/>
</dbReference>
<dbReference type="InterPro" id="IPR027806">
    <property type="entry name" value="HARBI1_dom"/>
</dbReference>
<protein>
    <recommendedName>
        <fullName evidence="3">DDE Tnp4 domain-containing protein</fullName>
    </recommendedName>
</protein>
<keyword evidence="2" id="KW-0479">Metal-binding</keyword>
<accession>A0A9J6EGG6</accession>
<evidence type="ECO:0000259" key="3">
    <source>
        <dbReference type="Pfam" id="PF13359"/>
    </source>
</evidence>